<reference evidence="6" key="1">
    <citation type="journal article" date="2019" name="Int. J. Syst. Evol. Microbiol.">
        <title>The Global Catalogue of Microorganisms (GCM) 10K type strain sequencing project: providing services to taxonomists for standard genome sequencing and annotation.</title>
        <authorList>
            <consortium name="The Broad Institute Genomics Platform"/>
            <consortium name="The Broad Institute Genome Sequencing Center for Infectious Disease"/>
            <person name="Wu L."/>
            <person name="Ma J."/>
        </authorList>
    </citation>
    <scope>NUCLEOTIDE SEQUENCE [LARGE SCALE GENOMIC DNA]</scope>
    <source>
        <strain evidence="6">CGMCC 1.10131</strain>
    </source>
</reference>
<dbReference type="InterPro" id="IPR017896">
    <property type="entry name" value="4Fe4S_Fe-S-bd"/>
</dbReference>
<evidence type="ECO:0000256" key="1">
    <source>
        <dbReference type="ARBA" id="ARBA00022723"/>
    </source>
</evidence>
<organism evidence="5 6">
    <name type="scientific">Agarivorans gilvus</name>
    <dbReference type="NCBI Taxonomy" id="680279"/>
    <lineage>
        <taxon>Bacteria</taxon>
        <taxon>Pseudomonadati</taxon>
        <taxon>Pseudomonadota</taxon>
        <taxon>Gammaproteobacteria</taxon>
        <taxon>Alteromonadales</taxon>
        <taxon>Alteromonadaceae</taxon>
        <taxon>Agarivorans</taxon>
    </lineage>
</organism>
<protein>
    <recommendedName>
        <fullName evidence="4">4Fe-4S ferredoxin-type domain-containing protein</fullName>
    </recommendedName>
</protein>
<keyword evidence="6" id="KW-1185">Reference proteome</keyword>
<comment type="caution">
    <text evidence="5">The sequence shown here is derived from an EMBL/GenBank/DDBJ whole genome shotgun (WGS) entry which is preliminary data.</text>
</comment>
<evidence type="ECO:0000313" key="5">
    <source>
        <dbReference type="EMBL" id="GGB18092.1"/>
    </source>
</evidence>
<evidence type="ECO:0000313" key="6">
    <source>
        <dbReference type="Proteomes" id="UP000651977"/>
    </source>
</evidence>
<name>A0ABQ1I6K6_9ALTE</name>
<accession>A0ABQ1I6K6</accession>
<gene>
    <name evidence="5" type="ORF">GCM10007414_34370</name>
</gene>
<proteinExistence type="predicted"/>
<sequence>MALSITKACISCYACKEVCPQGAVSSAGAKFSIIEHRCNECKSLGKGPQCAQICPVETAIVDAQGEALNPPGSLTGLPQDPNVIAFSS</sequence>
<evidence type="ECO:0000256" key="3">
    <source>
        <dbReference type="ARBA" id="ARBA00023014"/>
    </source>
</evidence>
<evidence type="ECO:0000259" key="4">
    <source>
        <dbReference type="PROSITE" id="PS51379"/>
    </source>
</evidence>
<feature type="domain" description="4Fe-4S ferredoxin-type" evidence="4">
    <location>
        <begin position="1"/>
        <end position="29"/>
    </location>
</feature>
<keyword evidence="2" id="KW-0408">Iron</keyword>
<evidence type="ECO:0000256" key="2">
    <source>
        <dbReference type="ARBA" id="ARBA00023004"/>
    </source>
</evidence>
<dbReference type="SUPFAM" id="SSF54862">
    <property type="entry name" value="4Fe-4S ferredoxins"/>
    <property type="match status" value="1"/>
</dbReference>
<dbReference type="Pfam" id="PF13237">
    <property type="entry name" value="Fer4_10"/>
    <property type="match status" value="1"/>
</dbReference>
<dbReference type="RefSeq" id="WP_055731621.1">
    <property type="nucleotide sequence ID" value="NZ_BMDY01000026.1"/>
</dbReference>
<dbReference type="EMBL" id="BMDY01000026">
    <property type="protein sequence ID" value="GGB18092.1"/>
    <property type="molecule type" value="Genomic_DNA"/>
</dbReference>
<dbReference type="Gene3D" id="3.30.70.20">
    <property type="match status" value="1"/>
</dbReference>
<dbReference type="PROSITE" id="PS51379">
    <property type="entry name" value="4FE4S_FER_2"/>
    <property type="match status" value="1"/>
</dbReference>
<keyword evidence="1" id="KW-0479">Metal-binding</keyword>
<dbReference type="Proteomes" id="UP000651977">
    <property type="component" value="Unassembled WGS sequence"/>
</dbReference>
<keyword evidence="3" id="KW-0411">Iron-sulfur</keyword>
<dbReference type="InterPro" id="IPR017900">
    <property type="entry name" value="4Fe4S_Fe_S_CS"/>
</dbReference>
<dbReference type="PROSITE" id="PS00198">
    <property type="entry name" value="4FE4S_FER_1"/>
    <property type="match status" value="1"/>
</dbReference>